<dbReference type="Proteomes" id="UP000784294">
    <property type="component" value="Unassembled WGS sequence"/>
</dbReference>
<dbReference type="EMBL" id="CAAALY010247318">
    <property type="protein sequence ID" value="VEL34271.1"/>
    <property type="molecule type" value="Genomic_DNA"/>
</dbReference>
<protein>
    <submittedName>
        <fullName evidence="1">Uncharacterized protein</fullName>
    </submittedName>
</protein>
<evidence type="ECO:0000313" key="1">
    <source>
        <dbReference type="EMBL" id="VEL34271.1"/>
    </source>
</evidence>
<gene>
    <name evidence="1" type="ORF">PXEA_LOCUS27711</name>
</gene>
<keyword evidence="2" id="KW-1185">Reference proteome</keyword>
<comment type="caution">
    <text evidence="1">The sequence shown here is derived from an EMBL/GenBank/DDBJ whole genome shotgun (WGS) entry which is preliminary data.</text>
</comment>
<evidence type="ECO:0000313" key="2">
    <source>
        <dbReference type="Proteomes" id="UP000784294"/>
    </source>
</evidence>
<sequence>MLNCHGSTPAEGVDKTDASSKLQFTSVWMRTTSRKAMENEFIVPGPLASYHITIWATILPDTSGKGGGKSPASDVFLAVSAAGVVSFPWANSPNVFNRPDLPQIVEQFVNSPRTNRSLSTGRPETDRLCFSLPPRRNPKLRGSSFEPTAQHNIRVRQMGQNDEIEALSSCALASKDV</sequence>
<dbReference type="AlphaFoldDB" id="A0A3S5AWY8"/>
<accession>A0A3S5AWY8</accession>
<proteinExistence type="predicted"/>
<name>A0A3S5AWY8_9PLAT</name>
<organism evidence="1 2">
    <name type="scientific">Protopolystoma xenopodis</name>
    <dbReference type="NCBI Taxonomy" id="117903"/>
    <lineage>
        <taxon>Eukaryota</taxon>
        <taxon>Metazoa</taxon>
        <taxon>Spiralia</taxon>
        <taxon>Lophotrochozoa</taxon>
        <taxon>Platyhelminthes</taxon>
        <taxon>Monogenea</taxon>
        <taxon>Polyopisthocotylea</taxon>
        <taxon>Polystomatidea</taxon>
        <taxon>Polystomatidae</taxon>
        <taxon>Protopolystoma</taxon>
    </lineage>
</organism>
<reference evidence="1" key="1">
    <citation type="submission" date="2018-11" db="EMBL/GenBank/DDBJ databases">
        <authorList>
            <consortium name="Pathogen Informatics"/>
        </authorList>
    </citation>
    <scope>NUCLEOTIDE SEQUENCE</scope>
</reference>